<gene>
    <name evidence="1" type="ORF">SAMN05216361_1944</name>
</gene>
<dbReference type="AlphaFoldDB" id="A0A1M5J4R3"/>
<dbReference type="Proteomes" id="UP000184520">
    <property type="component" value="Unassembled WGS sequence"/>
</dbReference>
<dbReference type="Gene3D" id="3.40.50.1360">
    <property type="match status" value="1"/>
</dbReference>
<evidence type="ECO:0000313" key="2">
    <source>
        <dbReference type="Proteomes" id="UP000184520"/>
    </source>
</evidence>
<proteinExistence type="predicted"/>
<keyword evidence="1" id="KW-0413">Isomerase</keyword>
<dbReference type="RefSeq" id="WP_073321644.1">
    <property type="nucleotide sequence ID" value="NZ_FQWD01000003.1"/>
</dbReference>
<evidence type="ECO:0000313" key="1">
    <source>
        <dbReference type="EMBL" id="SHG35608.1"/>
    </source>
</evidence>
<reference evidence="2" key="1">
    <citation type="submission" date="2016-11" db="EMBL/GenBank/DDBJ databases">
        <authorList>
            <person name="Varghese N."/>
            <person name="Submissions S."/>
        </authorList>
    </citation>
    <scope>NUCLEOTIDE SEQUENCE [LARGE SCALE GENOMIC DNA]</scope>
    <source>
        <strain evidence="2">CGMCC 1.8995</strain>
    </source>
</reference>
<dbReference type="STRING" id="634436.SAMN05216361_1944"/>
<sequence>MTTHKPAFSREDKNNNVWLSYAESADWRPVDKGLSPTVLPSEMAIGEAMLNELMLTAEEKSGEINIALLGGRGAQQLHRLLGELAAKTEHDALFARLNVFTQDALAPMAMQNGLSFVRDFERILGPAFFEKINSFTPMQTDSDDLEGSFIAYLQKLESLGGLDIFFIGHGPEANEASHLAYIKPFSGAQAHHLAGLIPISSSILEHHISKFKAGGSQVSEADEQECRHAQYILTLGPATILKAKKVVQSVVDAETAPAKVATYQKVLHTTISNDQAEAAEQLNANPGLWVRLHPNFKSFVLPNLGV</sequence>
<keyword evidence="2" id="KW-1185">Reference proteome</keyword>
<dbReference type="GO" id="GO:0016853">
    <property type="term" value="F:isomerase activity"/>
    <property type="evidence" value="ECO:0007669"/>
    <property type="project" value="UniProtKB-KW"/>
</dbReference>
<accession>A0A1M5J4R3</accession>
<dbReference type="EMBL" id="FQWD01000003">
    <property type="protein sequence ID" value="SHG35608.1"/>
    <property type="molecule type" value="Genomic_DNA"/>
</dbReference>
<protein>
    <submittedName>
        <fullName evidence="1">6-phosphogluconolactonase/Glucosamine-6-phosphate isomerase/deaminase</fullName>
    </submittedName>
</protein>
<name>A0A1M5J4R3_9ALTE</name>
<dbReference type="InterPro" id="IPR037171">
    <property type="entry name" value="NagB/RpiA_transferase-like"/>
</dbReference>
<dbReference type="SUPFAM" id="SSF100950">
    <property type="entry name" value="NagB/RpiA/CoA transferase-like"/>
    <property type="match status" value="1"/>
</dbReference>
<dbReference type="OrthoDB" id="834189at2"/>
<organism evidence="1 2">
    <name type="scientific">Marisediminitalea aggregata</name>
    <dbReference type="NCBI Taxonomy" id="634436"/>
    <lineage>
        <taxon>Bacteria</taxon>
        <taxon>Pseudomonadati</taxon>
        <taxon>Pseudomonadota</taxon>
        <taxon>Gammaproteobacteria</taxon>
        <taxon>Alteromonadales</taxon>
        <taxon>Alteromonadaceae</taxon>
        <taxon>Marisediminitalea</taxon>
    </lineage>
</organism>